<keyword evidence="1" id="KW-0106">Calcium</keyword>
<feature type="domain" description="EF-hand" evidence="4">
    <location>
        <begin position="74"/>
        <end position="109"/>
    </location>
</feature>
<dbReference type="InterPro" id="IPR018247">
    <property type="entry name" value="EF_Hand_1_Ca_BS"/>
</dbReference>
<proteinExistence type="predicted"/>
<dbReference type="InterPro" id="IPR011992">
    <property type="entry name" value="EF-hand-dom_pair"/>
</dbReference>
<dbReference type="OrthoDB" id="191686at2759"/>
<dbReference type="PROSITE" id="PS50222">
    <property type="entry name" value="EF_HAND_2"/>
    <property type="match status" value="2"/>
</dbReference>
<evidence type="ECO:0000256" key="2">
    <source>
        <dbReference type="SAM" id="MobiDB-lite"/>
    </source>
</evidence>
<feature type="chain" id="PRO_5005601957" description="EF-hand domain-containing protein" evidence="3">
    <location>
        <begin position="23"/>
        <end position="117"/>
    </location>
</feature>
<dbReference type="EMBL" id="JWZX01002800">
    <property type="protein sequence ID" value="KOO26794.1"/>
    <property type="molecule type" value="Genomic_DNA"/>
</dbReference>
<gene>
    <name evidence="5" type="ORF">Ctob_007121</name>
</gene>
<dbReference type="AlphaFoldDB" id="A0A0M0JJN4"/>
<evidence type="ECO:0000313" key="6">
    <source>
        <dbReference type="Proteomes" id="UP000037460"/>
    </source>
</evidence>
<feature type="region of interest" description="Disordered" evidence="2">
    <location>
        <begin position="30"/>
        <end position="54"/>
    </location>
</feature>
<dbReference type="InterPro" id="IPR002048">
    <property type="entry name" value="EF_hand_dom"/>
</dbReference>
<evidence type="ECO:0000256" key="3">
    <source>
        <dbReference type="SAM" id="SignalP"/>
    </source>
</evidence>
<feature type="domain" description="EF-hand" evidence="4">
    <location>
        <begin position="42"/>
        <end position="70"/>
    </location>
</feature>
<name>A0A0M0JJN4_9EUKA</name>
<protein>
    <recommendedName>
        <fullName evidence="4">EF-hand domain-containing protein</fullName>
    </recommendedName>
</protein>
<reference evidence="6" key="1">
    <citation type="journal article" date="2015" name="PLoS Genet.">
        <title>Genome Sequence and Transcriptome Analyses of Chrysochromulina tobin: Metabolic Tools for Enhanced Algal Fitness in the Prominent Order Prymnesiales (Haptophyceae).</title>
        <authorList>
            <person name="Hovde B.T."/>
            <person name="Deodato C.R."/>
            <person name="Hunsperger H.M."/>
            <person name="Ryken S.A."/>
            <person name="Yost W."/>
            <person name="Jha R.K."/>
            <person name="Patterson J."/>
            <person name="Monnat R.J. Jr."/>
            <person name="Barlow S.B."/>
            <person name="Starkenburg S.R."/>
            <person name="Cattolico R.A."/>
        </authorList>
    </citation>
    <scope>NUCLEOTIDE SEQUENCE</scope>
    <source>
        <strain evidence="6">CCMP291</strain>
    </source>
</reference>
<dbReference type="PROSITE" id="PS00018">
    <property type="entry name" value="EF_HAND_1"/>
    <property type="match status" value="1"/>
</dbReference>
<comment type="caution">
    <text evidence="5">The sequence shown here is derived from an EMBL/GenBank/DDBJ whole genome shotgun (WGS) entry which is preliminary data.</text>
</comment>
<evidence type="ECO:0000259" key="4">
    <source>
        <dbReference type="PROSITE" id="PS50222"/>
    </source>
</evidence>
<evidence type="ECO:0000313" key="5">
    <source>
        <dbReference type="EMBL" id="KOO26794.1"/>
    </source>
</evidence>
<feature type="signal peptide" evidence="3">
    <location>
        <begin position="1"/>
        <end position="22"/>
    </location>
</feature>
<feature type="compositionally biased region" description="Basic and acidic residues" evidence="2">
    <location>
        <begin position="36"/>
        <end position="54"/>
    </location>
</feature>
<organism evidence="5 6">
    <name type="scientific">Chrysochromulina tobinii</name>
    <dbReference type="NCBI Taxonomy" id="1460289"/>
    <lineage>
        <taxon>Eukaryota</taxon>
        <taxon>Haptista</taxon>
        <taxon>Haptophyta</taxon>
        <taxon>Prymnesiophyceae</taxon>
        <taxon>Prymnesiales</taxon>
        <taxon>Chrysochromulinaceae</taxon>
        <taxon>Chrysochromulina</taxon>
    </lineage>
</organism>
<accession>A0A0M0JJN4</accession>
<dbReference type="GO" id="GO:0005509">
    <property type="term" value="F:calcium ion binding"/>
    <property type="evidence" value="ECO:0007669"/>
    <property type="project" value="InterPro"/>
</dbReference>
<keyword evidence="3" id="KW-0732">Signal</keyword>
<keyword evidence="6" id="KW-1185">Reference proteome</keyword>
<sequence length="117" mass="13235">MRSFRGLLFIALLTLQGILVVGAPEPLAEEPLAEDASPHSAEEVQEAREEFEGIDTNKDGFITKEEILEMDEVPEKEEIEEFFNTYDTNKDGRVTFDEILQSDDELRAADDEGDKEL</sequence>
<dbReference type="Gene3D" id="1.10.238.10">
    <property type="entry name" value="EF-hand"/>
    <property type="match status" value="1"/>
</dbReference>
<dbReference type="Pfam" id="PF13499">
    <property type="entry name" value="EF-hand_7"/>
    <property type="match status" value="1"/>
</dbReference>
<dbReference type="Proteomes" id="UP000037460">
    <property type="component" value="Unassembled WGS sequence"/>
</dbReference>
<evidence type="ECO:0000256" key="1">
    <source>
        <dbReference type="ARBA" id="ARBA00022837"/>
    </source>
</evidence>
<dbReference type="SUPFAM" id="SSF47473">
    <property type="entry name" value="EF-hand"/>
    <property type="match status" value="1"/>
</dbReference>
<dbReference type="SMART" id="SM00054">
    <property type="entry name" value="EFh"/>
    <property type="match status" value="2"/>
</dbReference>